<gene>
    <name evidence="11" type="ORF">MCOR_31417</name>
</gene>
<evidence type="ECO:0000256" key="8">
    <source>
        <dbReference type="ARBA" id="ARBA00023242"/>
    </source>
</evidence>
<evidence type="ECO:0000256" key="2">
    <source>
        <dbReference type="ARBA" id="ARBA00022723"/>
    </source>
</evidence>
<name>A0A6J8CNT1_MYTCO</name>
<keyword evidence="3 9" id="KW-0863">Zinc-finger</keyword>
<keyword evidence="5" id="KW-0805">Transcription regulation</keyword>
<evidence type="ECO:0000259" key="10">
    <source>
        <dbReference type="PROSITE" id="PS50808"/>
    </source>
</evidence>
<sequence length="646" mass="73457">MMSIKQEQGGDILTLDPQIYKFPGRSKSSVWNHFGFQKGSDGELDKSRAVCKICRQGIRYSGNTTNLHCHLTKHRRENTGLFEDLDESWMHASPDFKFKYVEAVVQSTVEDIKAAGNIQSTSSTTDDNKSGQRSKHQQLNDTIVNFFIEHLLPLSVVESTSFYSMIAVADPMYVVPDKEYLFGNLIHQCYNETKKSIASEISGNEVITVAEVWESITGEKFVSISVQLINTLWQMKTFLLKTVSLNSVINDDVFLTLFKATCEEWEIKSSTTLLNDGSKIIQKAITSLHLINMPSCTTGLLTAGENLMKNQTVTKSVIEQVILIIGQILQDKSPAELYGEMFEIIKDYKEIEAKTFSWTAFTSVILCILENKQSFQTKNMDSKLNITDERWQEFSDMEAVLSPIQKAYKLLSDNSSVISSMILPILRKLEMALATKKSDSEFMKVLKKATWSSVSTPFNSTAVRKFLLISSLLDPRYKDLQFVETTEKSQARELLGTVATEMYRERNGKNGAYDGEIIVVEESGDVIRIEPMEKKQKLDHSENRNGTDDWLADVVCKDKPVDKGSDKEEKVLVEIDHYISTQQVSTPPLQWWSSRENLYPTLSRLARRYLCMNNFSVSENNTVKNAKLSQETVDKLLFLHHNYYGR</sequence>
<dbReference type="Pfam" id="PF02892">
    <property type="entry name" value="zf-BED"/>
    <property type="match status" value="1"/>
</dbReference>
<evidence type="ECO:0000256" key="5">
    <source>
        <dbReference type="ARBA" id="ARBA00023015"/>
    </source>
</evidence>
<dbReference type="SUPFAM" id="SSF140996">
    <property type="entry name" value="Hermes dimerisation domain"/>
    <property type="match status" value="1"/>
</dbReference>
<dbReference type="PROSITE" id="PS50808">
    <property type="entry name" value="ZF_BED"/>
    <property type="match status" value="1"/>
</dbReference>
<dbReference type="PANTHER" id="PTHR46481:SF10">
    <property type="entry name" value="ZINC FINGER BED DOMAIN-CONTAINING PROTEIN 39"/>
    <property type="match status" value="1"/>
</dbReference>
<evidence type="ECO:0000256" key="6">
    <source>
        <dbReference type="ARBA" id="ARBA00023125"/>
    </source>
</evidence>
<dbReference type="SUPFAM" id="SSF53098">
    <property type="entry name" value="Ribonuclease H-like"/>
    <property type="match status" value="1"/>
</dbReference>
<dbReference type="GO" id="GO:0008270">
    <property type="term" value="F:zinc ion binding"/>
    <property type="evidence" value="ECO:0007669"/>
    <property type="project" value="UniProtKB-KW"/>
</dbReference>
<protein>
    <recommendedName>
        <fullName evidence="10">BED-type domain-containing protein</fullName>
    </recommendedName>
</protein>
<keyword evidence="7" id="KW-0804">Transcription</keyword>
<evidence type="ECO:0000256" key="7">
    <source>
        <dbReference type="ARBA" id="ARBA00023163"/>
    </source>
</evidence>
<keyword evidence="6" id="KW-0238">DNA-binding</keyword>
<evidence type="ECO:0000256" key="4">
    <source>
        <dbReference type="ARBA" id="ARBA00022833"/>
    </source>
</evidence>
<dbReference type="GO" id="GO:0046983">
    <property type="term" value="F:protein dimerization activity"/>
    <property type="evidence" value="ECO:0007669"/>
    <property type="project" value="InterPro"/>
</dbReference>
<dbReference type="InterPro" id="IPR003656">
    <property type="entry name" value="Znf_BED"/>
</dbReference>
<dbReference type="InterPro" id="IPR052035">
    <property type="entry name" value="ZnF_BED_domain_contain"/>
</dbReference>
<evidence type="ECO:0000256" key="3">
    <source>
        <dbReference type="ARBA" id="ARBA00022771"/>
    </source>
</evidence>
<keyword evidence="12" id="KW-1185">Reference proteome</keyword>
<keyword evidence="4" id="KW-0862">Zinc</keyword>
<reference evidence="11 12" key="1">
    <citation type="submission" date="2020-06" db="EMBL/GenBank/DDBJ databases">
        <authorList>
            <person name="Li R."/>
            <person name="Bekaert M."/>
        </authorList>
    </citation>
    <scope>NUCLEOTIDE SEQUENCE [LARGE SCALE GENOMIC DNA]</scope>
    <source>
        <strain evidence="12">wild</strain>
    </source>
</reference>
<evidence type="ECO:0000313" key="12">
    <source>
        <dbReference type="Proteomes" id="UP000507470"/>
    </source>
</evidence>
<dbReference type="InterPro" id="IPR012337">
    <property type="entry name" value="RNaseH-like_sf"/>
</dbReference>
<dbReference type="EMBL" id="CACVKT020005662">
    <property type="protein sequence ID" value="CAC5396917.1"/>
    <property type="molecule type" value="Genomic_DNA"/>
</dbReference>
<dbReference type="SUPFAM" id="SSF57667">
    <property type="entry name" value="beta-beta-alpha zinc fingers"/>
    <property type="match status" value="1"/>
</dbReference>
<evidence type="ECO:0000256" key="1">
    <source>
        <dbReference type="ARBA" id="ARBA00004123"/>
    </source>
</evidence>
<dbReference type="Pfam" id="PF05699">
    <property type="entry name" value="Dimer_Tnp_hAT"/>
    <property type="match status" value="1"/>
</dbReference>
<dbReference type="AlphaFoldDB" id="A0A6J8CNT1"/>
<dbReference type="Proteomes" id="UP000507470">
    <property type="component" value="Unassembled WGS sequence"/>
</dbReference>
<dbReference type="SMART" id="SM00614">
    <property type="entry name" value="ZnF_BED"/>
    <property type="match status" value="1"/>
</dbReference>
<proteinExistence type="predicted"/>
<feature type="domain" description="BED-type" evidence="10">
    <location>
        <begin position="25"/>
        <end position="81"/>
    </location>
</feature>
<accession>A0A6J8CNT1</accession>
<dbReference type="GO" id="GO:0003677">
    <property type="term" value="F:DNA binding"/>
    <property type="evidence" value="ECO:0007669"/>
    <property type="project" value="UniProtKB-KW"/>
</dbReference>
<organism evidence="11 12">
    <name type="scientific">Mytilus coruscus</name>
    <name type="common">Sea mussel</name>
    <dbReference type="NCBI Taxonomy" id="42192"/>
    <lineage>
        <taxon>Eukaryota</taxon>
        <taxon>Metazoa</taxon>
        <taxon>Spiralia</taxon>
        <taxon>Lophotrochozoa</taxon>
        <taxon>Mollusca</taxon>
        <taxon>Bivalvia</taxon>
        <taxon>Autobranchia</taxon>
        <taxon>Pteriomorphia</taxon>
        <taxon>Mytilida</taxon>
        <taxon>Mytiloidea</taxon>
        <taxon>Mytilidae</taxon>
        <taxon>Mytilinae</taxon>
        <taxon>Mytilus</taxon>
    </lineage>
</organism>
<dbReference type="GO" id="GO:0009791">
    <property type="term" value="P:post-embryonic development"/>
    <property type="evidence" value="ECO:0007669"/>
    <property type="project" value="UniProtKB-ARBA"/>
</dbReference>
<dbReference type="PANTHER" id="PTHR46481">
    <property type="entry name" value="ZINC FINGER BED DOMAIN-CONTAINING PROTEIN 4"/>
    <property type="match status" value="1"/>
</dbReference>
<keyword evidence="8" id="KW-0539">Nucleus</keyword>
<dbReference type="InterPro" id="IPR036236">
    <property type="entry name" value="Znf_C2H2_sf"/>
</dbReference>
<dbReference type="InterPro" id="IPR008906">
    <property type="entry name" value="HATC_C_dom"/>
</dbReference>
<keyword evidence="2" id="KW-0479">Metal-binding</keyword>
<dbReference type="GO" id="GO:0005634">
    <property type="term" value="C:nucleus"/>
    <property type="evidence" value="ECO:0007669"/>
    <property type="project" value="UniProtKB-SubCell"/>
</dbReference>
<dbReference type="OrthoDB" id="6097333at2759"/>
<comment type="subcellular location">
    <subcellularLocation>
        <location evidence="1">Nucleus</location>
    </subcellularLocation>
</comment>
<evidence type="ECO:0000256" key="9">
    <source>
        <dbReference type="PROSITE-ProRule" id="PRU00027"/>
    </source>
</evidence>
<evidence type="ECO:0000313" key="11">
    <source>
        <dbReference type="EMBL" id="CAC5396917.1"/>
    </source>
</evidence>